<evidence type="ECO:0000256" key="3">
    <source>
        <dbReference type="SAM" id="MobiDB-lite"/>
    </source>
</evidence>
<dbReference type="GO" id="GO:0006046">
    <property type="term" value="P:N-acetylglucosamine catabolic process"/>
    <property type="evidence" value="ECO:0007669"/>
    <property type="project" value="TreeGrafter"/>
</dbReference>
<dbReference type="Pfam" id="PF01979">
    <property type="entry name" value="Amidohydro_1"/>
    <property type="match status" value="1"/>
</dbReference>
<dbReference type="PANTHER" id="PTHR11113:SF14">
    <property type="entry name" value="N-ACETYLGLUCOSAMINE-6-PHOSPHATE DEACETYLASE"/>
    <property type="match status" value="1"/>
</dbReference>
<reference evidence="5" key="1">
    <citation type="submission" date="2020-07" db="EMBL/GenBank/DDBJ databases">
        <title>Carbapenem Resistant Aeromonas hydrophila Carrying blacphA7 Isolated from Two Solid Organ Transplant Patients.</title>
        <authorList>
            <person name="Hilt E."/>
            <person name="Fitzwater S.P."/>
            <person name="Ward K."/>
            <person name="De St Maurice A."/>
            <person name="Chandrasekaran S."/>
            <person name="Garner O.B."/>
            <person name="Yang S."/>
        </authorList>
    </citation>
    <scope>NUCLEOTIDE SEQUENCE</scope>
    <source>
        <strain evidence="5">B-1</strain>
    </source>
</reference>
<comment type="caution">
    <text evidence="5">The sequence shown here is derived from an EMBL/GenBank/DDBJ whole genome shotgun (WGS) entry which is preliminary data.</text>
</comment>
<evidence type="ECO:0000259" key="4">
    <source>
        <dbReference type="Pfam" id="PF01979"/>
    </source>
</evidence>
<proteinExistence type="inferred from homology"/>
<evidence type="ECO:0000256" key="2">
    <source>
        <dbReference type="ARBA" id="ARBA00022801"/>
    </source>
</evidence>
<accession>A0A926FLS6</accession>
<dbReference type="InterPro" id="IPR006680">
    <property type="entry name" value="Amidohydro-rel"/>
</dbReference>
<name>A0A926FLS6_AERHY</name>
<gene>
    <name evidence="5" type="ORF">H2136_05380</name>
</gene>
<dbReference type="GO" id="GO:0008448">
    <property type="term" value="F:N-acetylglucosamine-6-phosphate deacetylase activity"/>
    <property type="evidence" value="ECO:0007669"/>
    <property type="project" value="TreeGrafter"/>
</dbReference>
<comment type="similarity">
    <text evidence="1">Belongs to the metallo-dependent hydrolases superfamily. NagA family.</text>
</comment>
<feature type="region of interest" description="Disordered" evidence="3">
    <location>
        <begin position="44"/>
        <end position="72"/>
    </location>
</feature>
<dbReference type="EMBL" id="JACLAN010000002">
    <property type="protein sequence ID" value="MBC8673859.1"/>
    <property type="molecule type" value="Genomic_DNA"/>
</dbReference>
<protein>
    <submittedName>
        <fullName evidence="5">Amidohydrolase family protein</fullName>
    </submittedName>
</protein>
<dbReference type="AlphaFoldDB" id="A0A926FLS6"/>
<dbReference type="Gene3D" id="3.20.20.140">
    <property type="entry name" value="Metal-dependent hydrolases"/>
    <property type="match status" value="1"/>
</dbReference>
<evidence type="ECO:0000313" key="5">
    <source>
        <dbReference type="EMBL" id="MBC8673859.1"/>
    </source>
</evidence>
<evidence type="ECO:0000256" key="1">
    <source>
        <dbReference type="ARBA" id="ARBA00010716"/>
    </source>
</evidence>
<organism evidence="5">
    <name type="scientific">Aeromonas hydrophila</name>
    <dbReference type="NCBI Taxonomy" id="644"/>
    <lineage>
        <taxon>Bacteria</taxon>
        <taxon>Pseudomonadati</taxon>
        <taxon>Pseudomonadota</taxon>
        <taxon>Gammaproteobacteria</taxon>
        <taxon>Aeromonadales</taxon>
        <taxon>Aeromonadaceae</taxon>
        <taxon>Aeromonas</taxon>
    </lineage>
</organism>
<dbReference type="InterPro" id="IPR032466">
    <property type="entry name" value="Metal_Hydrolase"/>
</dbReference>
<feature type="domain" description="Amidohydrolase-related" evidence="4">
    <location>
        <begin position="2"/>
        <end position="187"/>
    </location>
</feature>
<keyword evidence="2" id="KW-0378">Hydrolase</keyword>
<dbReference type="SUPFAM" id="SSF51556">
    <property type="entry name" value="Metallo-dependent hydrolases"/>
    <property type="match status" value="1"/>
</dbReference>
<dbReference type="PANTHER" id="PTHR11113">
    <property type="entry name" value="N-ACETYLGLUCOSAMINE-6-PHOSPHATE DEACETYLASE"/>
    <property type="match status" value="1"/>
</dbReference>
<sequence length="204" mass="21946">MQAANLKSGTTSFLPTLITSPDADMKQAVAVTRDYMAAHPNEVLGVHLKGPTPTSSARGSPGRADPPARRRNDRLLLRQRGCHRQDHPGAGRNKPEHIRRLVEAGILVSAGHTAANYDQAMAGFDNGIRFATHLYNAMTPTVNGREPGVVGAIYDRKDVYAGVIVDGHHVHWANVRLAHKMLGERLVLVTDATAPAGAPEGFEV</sequence>